<dbReference type="RefSeq" id="WP_381827651.1">
    <property type="nucleotide sequence ID" value="NZ_JBHTCF010000002.1"/>
</dbReference>
<dbReference type="EMBL" id="JBHTCF010000002">
    <property type="protein sequence ID" value="MFC7303952.1"/>
    <property type="molecule type" value="Genomic_DNA"/>
</dbReference>
<evidence type="ECO:0000256" key="4">
    <source>
        <dbReference type="SAM" id="SignalP"/>
    </source>
</evidence>
<dbReference type="Gene3D" id="3.20.20.80">
    <property type="entry name" value="Glycosidases"/>
    <property type="match status" value="1"/>
</dbReference>
<sequence length="799" mass="86629">MPNPRRAPRSRRLLTAAALTRSTVLTLGFGSAPGAAASGTQAAIDTQGIHTAPGARAADWKPEPPPMTTPWTHDVPVDQPLPEYPRPQLTRPDWANLNGIWDFAVTARDAGQPTDFPEQIRVPFPVESSLSGIQRKVTASDRLWYRRTFTVPAGWDGRRVMLNFGASDWETTVRVNGRQAGGTHRGGYDSFGYDITALLTPGSPNTLVVSVHDPTQTGGQAVGKQRINDVAPHPGGGIFYTAASGLWQTVWLEPVAPARITRLDLVPDLQRDALKVTVHGAGLSGHAARVTVSDGATVVGSATGPTGSEFTVSVPEPRLWSPDDPFLYDVKAELLQGGSAVDTVGSYAGMRSIALADVKGVERPVLNGEFVFQTGPLDQGYWPDGIYTAPTDAALKYDLQALKDLGFNMVRKHIKVEPQRWFHWADKLGLLVWQDMPSMDSGKTPDAAARTQWEAEYHAVIDQHRSSPALIMWVNQNEGWGQYDQARLTDEVKARDPSRLVNNMSGVNCCGSVDGGNGDVVDHHIYVGPGNTPPSPSRAAVLGEYGGLGYKVPGHEWYPGGGFSYEDQPSLAALNNRFTGLLGTLRTHSLPAGLSAAVYTETTDVENEVNGLLTYDRQVMKVDTARVRAANRALIDASRDPATPAALPVGQYVSLRVTTPGYTNRYLRHYDGLARTDVVDAASGDLLKRDATWKVVKGLGNPLCYSFESRNYPGEYLRHRDHRVRREAGSGVLFRDDATFCPQQGSGGVRLSSANFPGSYVRHIDAEVWLATPGGTHAWDNPASFTEDTTWSVASPWAP</sequence>
<dbReference type="InterPro" id="IPR036195">
    <property type="entry name" value="AbfB_ABD_sf"/>
</dbReference>
<feature type="chain" id="PRO_5047186632" evidence="4">
    <location>
        <begin position="38"/>
        <end position="799"/>
    </location>
</feature>
<evidence type="ECO:0000259" key="6">
    <source>
        <dbReference type="Pfam" id="PF02836"/>
    </source>
</evidence>
<dbReference type="InterPro" id="IPR008979">
    <property type="entry name" value="Galactose-bd-like_sf"/>
</dbReference>
<evidence type="ECO:0000259" key="5">
    <source>
        <dbReference type="Pfam" id="PF00703"/>
    </source>
</evidence>
<dbReference type="InterPro" id="IPR017853">
    <property type="entry name" value="GH"/>
</dbReference>
<protein>
    <submittedName>
        <fullName evidence="8">AbfB domain-containing protein</fullName>
    </submittedName>
</protein>
<dbReference type="Gene3D" id="2.80.10.50">
    <property type="match status" value="1"/>
</dbReference>
<dbReference type="Pfam" id="PF02836">
    <property type="entry name" value="Glyco_hydro_2_C"/>
    <property type="match status" value="1"/>
</dbReference>
<organism evidence="8 9">
    <name type="scientific">Streptomyces monticola</name>
    <dbReference type="NCBI Taxonomy" id="2666263"/>
    <lineage>
        <taxon>Bacteria</taxon>
        <taxon>Bacillati</taxon>
        <taxon>Actinomycetota</taxon>
        <taxon>Actinomycetes</taxon>
        <taxon>Kitasatosporales</taxon>
        <taxon>Streptomycetaceae</taxon>
        <taxon>Streptomyces</taxon>
    </lineage>
</organism>
<dbReference type="Pfam" id="PF00703">
    <property type="entry name" value="Glyco_hydro_2"/>
    <property type="match status" value="1"/>
</dbReference>
<feature type="domain" description="Glycoside hydrolase family 2 catalytic" evidence="6">
    <location>
        <begin position="394"/>
        <end position="506"/>
    </location>
</feature>
<comment type="caution">
    <text evidence="8">The sequence shown here is derived from an EMBL/GenBank/DDBJ whole genome shotgun (WGS) entry which is preliminary data.</text>
</comment>
<dbReference type="SUPFAM" id="SSF110221">
    <property type="entry name" value="AbfB domain"/>
    <property type="match status" value="1"/>
</dbReference>
<evidence type="ECO:0000256" key="1">
    <source>
        <dbReference type="ARBA" id="ARBA00007401"/>
    </source>
</evidence>
<dbReference type="InterPro" id="IPR006103">
    <property type="entry name" value="Glyco_hydro_2_cat"/>
</dbReference>
<name>A0ABW2JFE9_9ACTN</name>
<accession>A0ABW2JFE9</accession>
<dbReference type="Proteomes" id="UP001596523">
    <property type="component" value="Unassembled WGS sequence"/>
</dbReference>
<dbReference type="SUPFAM" id="SSF49785">
    <property type="entry name" value="Galactose-binding domain-like"/>
    <property type="match status" value="1"/>
</dbReference>
<dbReference type="Pfam" id="PF05270">
    <property type="entry name" value="AbfB"/>
    <property type="match status" value="1"/>
</dbReference>
<dbReference type="InterPro" id="IPR051913">
    <property type="entry name" value="GH2_Domain-Containing"/>
</dbReference>
<dbReference type="InterPro" id="IPR036156">
    <property type="entry name" value="Beta-gal/glucu_dom_sf"/>
</dbReference>
<dbReference type="Gene3D" id="2.60.40.10">
    <property type="entry name" value="Immunoglobulins"/>
    <property type="match status" value="1"/>
</dbReference>
<dbReference type="InterPro" id="IPR007934">
    <property type="entry name" value="AbfB_ABD"/>
</dbReference>
<evidence type="ECO:0000256" key="2">
    <source>
        <dbReference type="ARBA" id="ARBA00022801"/>
    </source>
</evidence>
<evidence type="ECO:0000256" key="3">
    <source>
        <dbReference type="ARBA" id="ARBA00023295"/>
    </source>
</evidence>
<proteinExistence type="inferred from homology"/>
<keyword evidence="4" id="KW-0732">Signal</keyword>
<feature type="domain" description="Alpha-L-arabinofuranosidase B arabinose-binding" evidence="7">
    <location>
        <begin position="655"/>
        <end position="793"/>
    </location>
</feature>
<dbReference type="SUPFAM" id="SSF49303">
    <property type="entry name" value="beta-Galactosidase/glucuronidase domain"/>
    <property type="match status" value="1"/>
</dbReference>
<dbReference type="Gene3D" id="2.60.120.260">
    <property type="entry name" value="Galactose-binding domain-like"/>
    <property type="match status" value="1"/>
</dbReference>
<keyword evidence="9" id="KW-1185">Reference proteome</keyword>
<feature type="signal peptide" evidence="4">
    <location>
        <begin position="1"/>
        <end position="37"/>
    </location>
</feature>
<reference evidence="9" key="1">
    <citation type="journal article" date="2019" name="Int. J. Syst. Evol. Microbiol.">
        <title>The Global Catalogue of Microorganisms (GCM) 10K type strain sequencing project: providing services to taxonomists for standard genome sequencing and annotation.</title>
        <authorList>
            <consortium name="The Broad Institute Genomics Platform"/>
            <consortium name="The Broad Institute Genome Sequencing Center for Infectious Disease"/>
            <person name="Wu L."/>
            <person name="Ma J."/>
        </authorList>
    </citation>
    <scope>NUCLEOTIDE SEQUENCE [LARGE SCALE GENOMIC DNA]</scope>
    <source>
        <strain evidence="9">SYNS20</strain>
    </source>
</reference>
<evidence type="ECO:0000259" key="7">
    <source>
        <dbReference type="Pfam" id="PF05270"/>
    </source>
</evidence>
<dbReference type="InterPro" id="IPR013783">
    <property type="entry name" value="Ig-like_fold"/>
</dbReference>
<dbReference type="CDD" id="cd23399">
    <property type="entry name" value="beta-trefoil_ABD_ABFB"/>
    <property type="match status" value="1"/>
</dbReference>
<dbReference type="SUPFAM" id="SSF51445">
    <property type="entry name" value="(Trans)glycosidases"/>
    <property type="match status" value="1"/>
</dbReference>
<dbReference type="PROSITE" id="PS51318">
    <property type="entry name" value="TAT"/>
    <property type="match status" value="1"/>
</dbReference>
<feature type="domain" description="Glycoside hydrolase family 2 immunoglobulin-like beta-sandwich" evidence="5">
    <location>
        <begin position="265"/>
        <end position="351"/>
    </location>
</feature>
<evidence type="ECO:0000313" key="8">
    <source>
        <dbReference type="EMBL" id="MFC7303952.1"/>
    </source>
</evidence>
<dbReference type="PANTHER" id="PTHR42732:SF2">
    <property type="entry name" value="BETA-MANNOSIDASE"/>
    <property type="match status" value="1"/>
</dbReference>
<keyword evidence="3" id="KW-0326">Glycosidase</keyword>
<dbReference type="InterPro" id="IPR006102">
    <property type="entry name" value="Ig-like_GH2"/>
</dbReference>
<comment type="similarity">
    <text evidence="1">Belongs to the glycosyl hydrolase 2 family.</text>
</comment>
<dbReference type="InterPro" id="IPR006311">
    <property type="entry name" value="TAT_signal"/>
</dbReference>
<evidence type="ECO:0000313" key="9">
    <source>
        <dbReference type="Proteomes" id="UP001596523"/>
    </source>
</evidence>
<gene>
    <name evidence="8" type="ORF">ACFQVC_06955</name>
</gene>
<dbReference type="PANTHER" id="PTHR42732">
    <property type="entry name" value="BETA-GALACTOSIDASE"/>
    <property type="match status" value="1"/>
</dbReference>
<keyword evidence="2" id="KW-0378">Hydrolase</keyword>